<dbReference type="EMBL" id="LT630003">
    <property type="protein sequence ID" value="SET83947.1"/>
    <property type="molecule type" value="Genomic_DNA"/>
</dbReference>
<dbReference type="Pfam" id="PF00149">
    <property type="entry name" value="Metallophos"/>
    <property type="match status" value="1"/>
</dbReference>
<name>A0ABY1C9Q8_9FIRM</name>
<dbReference type="InterPro" id="IPR029052">
    <property type="entry name" value="Metallo-depent_PP-like"/>
</dbReference>
<dbReference type="Gene3D" id="3.60.21.10">
    <property type="match status" value="1"/>
</dbReference>
<dbReference type="RefSeq" id="WP_054791563.1">
    <property type="nucleotide sequence ID" value="NZ_LT630003.1"/>
</dbReference>
<feature type="domain" description="Calcineurin-like phosphoesterase" evidence="1">
    <location>
        <begin position="2"/>
        <end position="68"/>
    </location>
</feature>
<organism evidence="2 3">
    <name type="scientific">Lacrimispora sphenoides JCM 1415</name>
    <dbReference type="NCBI Taxonomy" id="1297793"/>
    <lineage>
        <taxon>Bacteria</taxon>
        <taxon>Bacillati</taxon>
        <taxon>Bacillota</taxon>
        <taxon>Clostridia</taxon>
        <taxon>Lachnospirales</taxon>
        <taxon>Lachnospiraceae</taxon>
        <taxon>Lacrimispora</taxon>
    </lineage>
</organism>
<reference evidence="2 3" key="1">
    <citation type="submission" date="2016-10" db="EMBL/GenBank/DDBJ databases">
        <authorList>
            <person name="Varghese N."/>
            <person name="Submissions S."/>
        </authorList>
    </citation>
    <scope>NUCLEOTIDE SEQUENCE [LARGE SCALE GENOMIC DNA]</scope>
    <source>
        <strain evidence="2 3">ATCC 19403</strain>
    </source>
</reference>
<dbReference type="InterPro" id="IPR004843">
    <property type="entry name" value="Calcineurin-like_PHP"/>
</dbReference>
<dbReference type="CDD" id="cd00838">
    <property type="entry name" value="MPP_superfamily"/>
    <property type="match status" value="1"/>
</dbReference>
<protein>
    <submittedName>
        <fullName evidence="2">Calcineurin-like phosphoesterase</fullName>
    </submittedName>
</protein>
<keyword evidence="3" id="KW-1185">Reference proteome</keyword>
<gene>
    <name evidence="2" type="ORF">SAMN02745906_2319</name>
</gene>
<evidence type="ECO:0000259" key="1">
    <source>
        <dbReference type="Pfam" id="PF00149"/>
    </source>
</evidence>
<evidence type="ECO:0000313" key="2">
    <source>
        <dbReference type="EMBL" id="SET83947.1"/>
    </source>
</evidence>
<sequence>MDLAVLSDIHGNYIALEKCVEYALSRGVKTFALLGDYVGELAYPEKTMKMIFEMAENYNCYFIRGNKEDYWIVVLKRAMALCEAETGTCIWPDIPEIYWRQAVEEILVKAN</sequence>
<evidence type="ECO:0000313" key="3">
    <source>
        <dbReference type="Proteomes" id="UP000198970"/>
    </source>
</evidence>
<accession>A0ABY1C9Q8</accession>
<dbReference type="Proteomes" id="UP000198970">
    <property type="component" value="Chromosome I"/>
</dbReference>
<proteinExistence type="predicted"/>
<dbReference type="SUPFAM" id="SSF56300">
    <property type="entry name" value="Metallo-dependent phosphatases"/>
    <property type="match status" value="1"/>
</dbReference>